<dbReference type="InterPro" id="IPR033887">
    <property type="entry name" value="PTS_IIA_man"/>
</dbReference>
<keyword evidence="2" id="KW-0813">Transport</keyword>
<dbReference type="SUPFAM" id="SSF53062">
    <property type="entry name" value="PTS system fructose IIA component-like"/>
    <property type="match status" value="1"/>
</dbReference>
<keyword evidence="3" id="KW-0963">Cytoplasm</keyword>
<dbReference type="AlphaFoldDB" id="W0I0Y2"/>
<dbReference type="GO" id="GO:0016020">
    <property type="term" value="C:membrane"/>
    <property type="evidence" value="ECO:0007669"/>
    <property type="project" value="InterPro"/>
</dbReference>
<dbReference type="CDD" id="cd00006">
    <property type="entry name" value="PTS_IIA_man"/>
    <property type="match status" value="1"/>
</dbReference>
<dbReference type="KEGG" id="sod:Sant_3124"/>
<evidence type="ECO:0000259" key="8">
    <source>
        <dbReference type="PROSITE" id="PS51096"/>
    </source>
</evidence>
<name>W0I0Y2_9GAMM</name>
<dbReference type="OrthoDB" id="3183705at2"/>
<keyword evidence="6" id="KW-0598">Phosphotransferase system</keyword>
<sequence length="138" mass="14929">MTTIIFAAHGMSAPGMKDSVEMVIGPQNNFHQVMLSQEEGIEAFRKSLTALVTSIKKETDDDILILTDMPAGSPFNVGAQLALQFRQVSVLSGTNFSMVLTALEMAGESLDNILSQVIETGRSAIDSFKETVIAEEDF</sequence>
<dbReference type="InterPro" id="IPR004701">
    <property type="entry name" value="PTS_EIIA_man-typ"/>
</dbReference>
<dbReference type="Proteomes" id="UP000019028">
    <property type="component" value="Chromosome"/>
</dbReference>
<dbReference type="InterPro" id="IPR036662">
    <property type="entry name" value="PTS_EIIA_man-typ_sf"/>
</dbReference>
<comment type="subcellular location">
    <subcellularLocation>
        <location evidence="1">Cytoplasm</location>
    </subcellularLocation>
</comment>
<dbReference type="PROSITE" id="PS51096">
    <property type="entry name" value="PTS_EIIA_TYPE_4"/>
    <property type="match status" value="1"/>
</dbReference>
<dbReference type="InterPro" id="IPR051471">
    <property type="entry name" value="Bacterial_PTS_sugar_comp"/>
</dbReference>
<reference evidence="9 10" key="1">
    <citation type="journal article" date="2014" name="Genome Biol. Evol.">
        <title>Genome degeneration and adaptation in a nascent stage of symbiosis.</title>
        <authorList>
            <person name="Oakeson K.F."/>
            <person name="Gil R."/>
            <person name="Clayton A.L."/>
            <person name="Dunn D.M."/>
            <person name="von Niederhausern A.C."/>
            <person name="Hamil C."/>
            <person name="Aoyagi A."/>
            <person name="Duval B."/>
            <person name="Baca A."/>
            <person name="Silva F.J."/>
            <person name="Vallier A."/>
            <person name="Jackson D.G."/>
            <person name="Latorre A."/>
            <person name="Weiss R.B."/>
            <person name="Heddi A."/>
            <person name="Moya A."/>
            <person name="Dale C."/>
        </authorList>
    </citation>
    <scope>NUCLEOTIDE SEQUENCE [LARGE SCALE GENOMIC DNA]</scope>
    <source>
        <strain evidence="9 10">HS1</strain>
    </source>
</reference>
<dbReference type="GO" id="GO:0009401">
    <property type="term" value="P:phosphoenolpyruvate-dependent sugar phosphotransferase system"/>
    <property type="evidence" value="ECO:0007669"/>
    <property type="project" value="UniProtKB-KW"/>
</dbReference>
<protein>
    <submittedName>
        <fullName evidence="9">PTS system, IIA component</fullName>
    </submittedName>
</protein>
<dbReference type="EMBL" id="CP006569">
    <property type="protein sequence ID" value="AHF78130.1"/>
    <property type="molecule type" value="Genomic_DNA"/>
</dbReference>
<dbReference type="PANTHER" id="PTHR33799:SF1">
    <property type="entry name" value="PTS SYSTEM MANNOSE-SPECIFIC EIIAB COMPONENT-RELATED"/>
    <property type="match status" value="1"/>
</dbReference>
<evidence type="ECO:0000256" key="3">
    <source>
        <dbReference type="ARBA" id="ARBA00022490"/>
    </source>
</evidence>
<dbReference type="GO" id="GO:0005737">
    <property type="term" value="C:cytoplasm"/>
    <property type="evidence" value="ECO:0007669"/>
    <property type="project" value="UniProtKB-SubCell"/>
</dbReference>
<feature type="domain" description="PTS EIIA type-4" evidence="8">
    <location>
        <begin position="1"/>
        <end position="125"/>
    </location>
</feature>
<keyword evidence="10" id="KW-1185">Reference proteome</keyword>
<accession>W0I0Y2</accession>
<evidence type="ECO:0000256" key="7">
    <source>
        <dbReference type="ARBA" id="ARBA00022777"/>
    </source>
</evidence>
<evidence type="ECO:0000256" key="1">
    <source>
        <dbReference type="ARBA" id="ARBA00004496"/>
    </source>
</evidence>
<evidence type="ECO:0000313" key="9">
    <source>
        <dbReference type="EMBL" id="AHF78130.1"/>
    </source>
</evidence>
<dbReference type="PATRIC" id="fig|1239307.3.peg.3449"/>
<gene>
    <name evidence="9" type="ORF">Sant_3124</name>
</gene>
<evidence type="ECO:0000313" key="10">
    <source>
        <dbReference type="Proteomes" id="UP000019028"/>
    </source>
</evidence>
<dbReference type="RefSeq" id="WP_025423269.1">
    <property type="nucleotide sequence ID" value="NZ_CP006569.1"/>
</dbReference>
<dbReference type="Pfam" id="PF03610">
    <property type="entry name" value="EIIA-man"/>
    <property type="match status" value="1"/>
</dbReference>
<dbReference type="HOGENOM" id="CLU_123235_1_2_6"/>
<organism evidence="9 10">
    <name type="scientific">Sodalis praecaptivus</name>
    <dbReference type="NCBI Taxonomy" id="1239307"/>
    <lineage>
        <taxon>Bacteria</taxon>
        <taxon>Pseudomonadati</taxon>
        <taxon>Pseudomonadota</taxon>
        <taxon>Gammaproteobacteria</taxon>
        <taxon>Enterobacterales</taxon>
        <taxon>Bruguierivoracaceae</taxon>
        <taxon>Sodalis</taxon>
    </lineage>
</organism>
<dbReference type="PANTHER" id="PTHR33799">
    <property type="entry name" value="PTS PERMEASE-RELATED-RELATED"/>
    <property type="match status" value="1"/>
</dbReference>
<keyword evidence="7" id="KW-0418">Kinase</keyword>
<evidence type="ECO:0000256" key="5">
    <source>
        <dbReference type="ARBA" id="ARBA00022679"/>
    </source>
</evidence>
<evidence type="ECO:0000256" key="4">
    <source>
        <dbReference type="ARBA" id="ARBA00022597"/>
    </source>
</evidence>
<evidence type="ECO:0000256" key="6">
    <source>
        <dbReference type="ARBA" id="ARBA00022683"/>
    </source>
</evidence>
<evidence type="ECO:0000256" key="2">
    <source>
        <dbReference type="ARBA" id="ARBA00022448"/>
    </source>
</evidence>
<keyword evidence="5" id="KW-0808">Transferase</keyword>
<dbReference type="GO" id="GO:0016301">
    <property type="term" value="F:kinase activity"/>
    <property type="evidence" value="ECO:0007669"/>
    <property type="project" value="UniProtKB-KW"/>
</dbReference>
<proteinExistence type="predicted"/>
<dbReference type="Gene3D" id="3.40.50.510">
    <property type="entry name" value="Phosphotransferase system, mannose-type IIA component"/>
    <property type="match status" value="1"/>
</dbReference>
<keyword evidence="4" id="KW-0762">Sugar transport</keyword>